<dbReference type="SUPFAM" id="SSF55729">
    <property type="entry name" value="Acyl-CoA N-acyltransferases (Nat)"/>
    <property type="match status" value="1"/>
</dbReference>
<name>A0ABQ2VFT2_9PSEU</name>
<dbReference type="InterPro" id="IPR016181">
    <property type="entry name" value="Acyl_CoA_acyltransferase"/>
</dbReference>
<evidence type="ECO:0000313" key="3">
    <source>
        <dbReference type="Proteomes" id="UP000649573"/>
    </source>
</evidence>
<sequence>MTDRIRLVEITDANRDAVIAVRVRPDQEQFVASVERSFQHAEQYPDAKPWYRAVYAGDEPVGFVMLSWNLVPKPGFRGPYFLWRLLVGAEHQGRGYGTAILDEVVRLLRADGAEELLTSCVPDDGTPEPFYRGYGFVPTGEVDEDGEIILKLDLRSRP</sequence>
<evidence type="ECO:0000259" key="1">
    <source>
        <dbReference type="PROSITE" id="PS51186"/>
    </source>
</evidence>
<organism evidence="2 3">
    <name type="scientific">Lentzea flava</name>
    <dbReference type="NCBI Taxonomy" id="103732"/>
    <lineage>
        <taxon>Bacteria</taxon>
        <taxon>Bacillati</taxon>
        <taxon>Actinomycetota</taxon>
        <taxon>Actinomycetes</taxon>
        <taxon>Pseudonocardiales</taxon>
        <taxon>Pseudonocardiaceae</taxon>
        <taxon>Lentzea</taxon>
    </lineage>
</organism>
<dbReference type="Pfam" id="PF00583">
    <property type="entry name" value="Acetyltransf_1"/>
    <property type="match status" value="1"/>
</dbReference>
<comment type="caution">
    <text evidence="2">The sequence shown here is derived from an EMBL/GenBank/DDBJ whole genome shotgun (WGS) entry which is preliminary data.</text>
</comment>
<evidence type="ECO:0000313" key="2">
    <source>
        <dbReference type="EMBL" id="GGU84845.1"/>
    </source>
</evidence>
<dbReference type="Gene3D" id="1.10.287.900">
    <property type="entry name" value="The crystal structure of the spermine/spermidine acetyltransferase from enterococcus faecali"/>
    <property type="match status" value="1"/>
</dbReference>
<reference evidence="3" key="1">
    <citation type="journal article" date="2019" name="Int. J. Syst. Evol. Microbiol.">
        <title>The Global Catalogue of Microorganisms (GCM) 10K type strain sequencing project: providing services to taxonomists for standard genome sequencing and annotation.</title>
        <authorList>
            <consortium name="The Broad Institute Genomics Platform"/>
            <consortium name="The Broad Institute Genome Sequencing Center for Infectious Disease"/>
            <person name="Wu L."/>
            <person name="Ma J."/>
        </authorList>
    </citation>
    <scope>NUCLEOTIDE SEQUENCE [LARGE SCALE GENOMIC DNA]</scope>
    <source>
        <strain evidence="3">JCM 3296</strain>
    </source>
</reference>
<accession>A0ABQ2VFT2</accession>
<gene>
    <name evidence="2" type="ORF">GCM10010178_88910</name>
</gene>
<feature type="domain" description="N-acetyltransferase" evidence="1">
    <location>
        <begin position="5"/>
        <end position="155"/>
    </location>
</feature>
<protein>
    <submittedName>
        <fullName evidence="2">N-acetyltransferase</fullName>
    </submittedName>
</protein>
<keyword evidence="3" id="KW-1185">Reference proteome</keyword>
<dbReference type="Proteomes" id="UP000649573">
    <property type="component" value="Unassembled WGS sequence"/>
</dbReference>
<dbReference type="PROSITE" id="PS51186">
    <property type="entry name" value="GNAT"/>
    <property type="match status" value="1"/>
</dbReference>
<dbReference type="RefSeq" id="WP_189259829.1">
    <property type="nucleotide sequence ID" value="NZ_BMRE01000092.1"/>
</dbReference>
<dbReference type="Gene3D" id="3.40.630.30">
    <property type="match status" value="1"/>
</dbReference>
<dbReference type="InterPro" id="IPR027455">
    <property type="entry name" value="Sper_AcTfrase_N"/>
</dbReference>
<dbReference type="CDD" id="cd04301">
    <property type="entry name" value="NAT_SF"/>
    <property type="match status" value="1"/>
</dbReference>
<dbReference type="EMBL" id="BMRE01000092">
    <property type="protein sequence ID" value="GGU84845.1"/>
    <property type="molecule type" value="Genomic_DNA"/>
</dbReference>
<proteinExistence type="predicted"/>
<dbReference type="InterPro" id="IPR000182">
    <property type="entry name" value="GNAT_dom"/>
</dbReference>